<dbReference type="Pfam" id="PF06803">
    <property type="entry name" value="DUF1232"/>
    <property type="match status" value="1"/>
</dbReference>
<evidence type="ECO:0000256" key="2">
    <source>
        <dbReference type="ARBA" id="ARBA00022692"/>
    </source>
</evidence>
<evidence type="ECO:0000313" key="8">
    <source>
        <dbReference type="Proteomes" id="UP000662200"/>
    </source>
</evidence>
<dbReference type="Proteomes" id="UP000662200">
    <property type="component" value="Unassembled WGS sequence"/>
</dbReference>
<accession>A0A8J3BIU9</accession>
<keyword evidence="2 5" id="KW-0812">Transmembrane</keyword>
<dbReference type="GO" id="GO:0012505">
    <property type="term" value="C:endomembrane system"/>
    <property type="evidence" value="ECO:0007669"/>
    <property type="project" value="UniProtKB-SubCell"/>
</dbReference>
<evidence type="ECO:0000256" key="5">
    <source>
        <dbReference type="SAM" id="Phobius"/>
    </source>
</evidence>
<reference evidence="7" key="2">
    <citation type="submission" date="2020-09" db="EMBL/GenBank/DDBJ databases">
        <authorList>
            <person name="Sun Q."/>
            <person name="Ohkuma M."/>
        </authorList>
    </citation>
    <scope>NUCLEOTIDE SEQUENCE</scope>
    <source>
        <strain evidence="7">JCM 3091</strain>
    </source>
</reference>
<name>A0A8J3BIU9_9ACTN</name>
<feature type="domain" description="DUF1232" evidence="6">
    <location>
        <begin position="132"/>
        <end position="166"/>
    </location>
</feature>
<keyword evidence="3 5" id="KW-1133">Transmembrane helix</keyword>
<evidence type="ECO:0000256" key="4">
    <source>
        <dbReference type="ARBA" id="ARBA00023136"/>
    </source>
</evidence>
<dbReference type="EMBL" id="BMQC01000001">
    <property type="protein sequence ID" value="GGK13509.1"/>
    <property type="molecule type" value="Genomic_DNA"/>
</dbReference>
<comment type="caution">
    <text evidence="7">The sequence shown here is derived from an EMBL/GenBank/DDBJ whole genome shotgun (WGS) entry which is preliminary data.</text>
</comment>
<gene>
    <name evidence="7" type="ORF">GCM10010124_02590</name>
</gene>
<dbReference type="InterPro" id="IPR010652">
    <property type="entry name" value="DUF1232"/>
</dbReference>
<evidence type="ECO:0000256" key="3">
    <source>
        <dbReference type="ARBA" id="ARBA00022989"/>
    </source>
</evidence>
<keyword evidence="4 5" id="KW-0472">Membrane</keyword>
<dbReference type="AlphaFoldDB" id="A0A8J3BIU9"/>
<evidence type="ECO:0000259" key="6">
    <source>
        <dbReference type="Pfam" id="PF06803"/>
    </source>
</evidence>
<reference evidence="7" key="1">
    <citation type="journal article" date="2014" name="Int. J. Syst. Evol. Microbiol.">
        <title>Complete genome sequence of Corynebacterium casei LMG S-19264T (=DSM 44701T), isolated from a smear-ripened cheese.</title>
        <authorList>
            <consortium name="US DOE Joint Genome Institute (JGI-PGF)"/>
            <person name="Walter F."/>
            <person name="Albersmeier A."/>
            <person name="Kalinowski J."/>
            <person name="Ruckert C."/>
        </authorList>
    </citation>
    <scope>NUCLEOTIDE SEQUENCE</scope>
    <source>
        <strain evidence="7">JCM 3091</strain>
    </source>
</reference>
<feature type="transmembrane region" description="Helical" evidence="5">
    <location>
        <begin position="70"/>
        <end position="96"/>
    </location>
</feature>
<comment type="subcellular location">
    <subcellularLocation>
        <location evidence="1">Endomembrane system</location>
        <topology evidence="1">Multi-pass membrane protein</topology>
    </subcellularLocation>
</comment>
<evidence type="ECO:0000256" key="1">
    <source>
        <dbReference type="ARBA" id="ARBA00004127"/>
    </source>
</evidence>
<keyword evidence="8" id="KW-1185">Reference proteome</keyword>
<proteinExistence type="predicted"/>
<organism evidence="7 8">
    <name type="scientific">Pilimelia terevasa</name>
    <dbReference type="NCBI Taxonomy" id="53372"/>
    <lineage>
        <taxon>Bacteria</taxon>
        <taxon>Bacillati</taxon>
        <taxon>Actinomycetota</taxon>
        <taxon>Actinomycetes</taxon>
        <taxon>Micromonosporales</taxon>
        <taxon>Micromonosporaceae</taxon>
        <taxon>Pilimelia</taxon>
    </lineage>
</organism>
<protein>
    <recommendedName>
        <fullName evidence="6">DUF1232 domain-containing protein</fullName>
    </recommendedName>
</protein>
<evidence type="ECO:0000313" key="7">
    <source>
        <dbReference type="EMBL" id="GGK13509.1"/>
    </source>
</evidence>
<sequence>MSYASDSIRERSSAAGCVATMSERRVAETTAGAREPAITRVQCTAPVQPAGDGTETMAFDPGWWTAGCCWWWRAAAGLLLALSAIWLASAAALAILRPSARTLRDAARILPDLLRLLARLAADRSLPASIRLRLVLLLAYLASPVDLVPDFIPVLGHLDDVIVVVLLAVVRRAGLAALRGHWPGTDDGFAALARLCPGP</sequence>